<dbReference type="SMART" id="SM00465">
    <property type="entry name" value="GIYc"/>
    <property type="match status" value="1"/>
</dbReference>
<name>A0A323TJJ5_9BACI</name>
<comment type="caution">
    <text evidence="2">The sequence shown here is derived from an EMBL/GenBank/DDBJ whole genome shotgun (WGS) entry which is preliminary data.</text>
</comment>
<dbReference type="RefSeq" id="WP_110608574.1">
    <property type="nucleotide sequence ID" value="NZ_PDOD01000001.1"/>
</dbReference>
<feature type="domain" description="GIY-YIG" evidence="1">
    <location>
        <begin position="103"/>
        <end position="194"/>
    </location>
</feature>
<accession>A0A323TJJ5</accession>
<evidence type="ECO:0000259" key="1">
    <source>
        <dbReference type="PROSITE" id="PS50164"/>
    </source>
</evidence>
<proteinExistence type="predicted"/>
<dbReference type="Proteomes" id="UP000248214">
    <property type="component" value="Unassembled WGS sequence"/>
</dbReference>
<gene>
    <name evidence="2" type="ORF">CR194_05310</name>
</gene>
<organism evidence="2 3">
    <name type="scientific">Salipaludibacillus keqinensis</name>
    <dbReference type="NCBI Taxonomy" id="2045207"/>
    <lineage>
        <taxon>Bacteria</taxon>
        <taxon>Bacillati</taxon>
        <taxon>Bacillota</taxon>
        <taxon>Bacilli</taxon>
        <taxon>Bacillales</taxon>
        <taxon>Bacillaceae</taxon>
    </lineage>
</organism>
<dbReference type="PROSITE" id="PS50164">
    <property type="entry name" value="GIY_YIG"/>
    <property type="match status" value="1"/>
</dbReference>
<sequence length="199" mass="23781">MKINWNSQELEFMPIDLIFKSSNLENIFADKNNNSLGETIEHKRYLKFKERVQNSYSDFLEWELGRFLHRLKSLDDRFYMNFLNKNGDKVYSNFYIDDKNYLNSKGLYAYFVGDEVKYIGRCRDSFKKRINQGYGKIHPKNCYLDGQSTNCHLNNLVTLNKDQVKFCVYPMENVDEIVLLEEALIRELKPQWNIALNRL</sequence>
<dbReference type="InterPro" id="IPR000305">
    <property type="entry name" value="GIY-YIG_endonuc"/>
</dbReference>
<dbReference type="EMBL" id="PDOD01000001">
    <property type="protein sequence ID" value="PYZ94939.1"/>
    <property type="molecule type" value="Genomic_DNA"/>
</dbReference>
<keyword evidence="3" id="KW-1185">Reference proteome</keyword>
<protein>
    <recommendedName>
        <fullName evidence="1">GIY-YIG domain-containing protein</fullName>
    </recommendedName>
</protein>
<dbReference type="OrthoDB" id="2041058at2"/>
<dbReference type="AlphaFoldDB" id="A0A323TJJ5"/>
<reference evidence="2 3" key="1">
    <citation type="submission" date="2017-10" db="EMBL/GenBank/DDBJ databases">
        <title>Bacillus sp. nov., a halophilic bacterium isolated from a Keqin Lake.</title>
        <authorList>
            <person name="Wang H."/>
        </authorList>
    </citation>
    <scope>NUCLEOTIDE SEQUENCE [LARGE SCALE GENOMIC DNA]</scope>
    <source>
        <strain evidence="2 3">KQ-12</strain>
    </source>
</reference>
<evidence type="ECO:0000313" key="3">
    <source>
        <dbReference type="Proteomes" id="UP000248214"/>
    </source>
</evidence>
<evidence type="ECO:0000313" key="2">
    <source>
        <dbReference type="EMBL" id="PYZ94939.1"/>
    </source>
</evidence>